<feature type="compositionally biased region" description="Pro residues" evidence="1">
    <location>
        <begin position="70"/>
        <end position="79"/>
    </location>
</feature>
<feature type="compositionally biased region" description="Polar residues" evidence="1">
    <location>
        <begin position="124"/>
        <end position="135"/>
    </location>
</feature>
<dbReference type="AlphaFoldDB" id="A0A4P9WL47"/>
<name>A0A4P9WL47_9FUNG</name>
<evidence type="ECO:0000313" key="2">
    <source>
        <dbReference type="EMBL" id="RKO93112.1"/>
    </source>
</evidence>
<accession>A0A4P9WL47</accession>
<gene>
    <name evidence="2" type="ORF">BDK51DRAFT_46396</name>
</gene>
<evidence type="ECO:0000256" key="1">
    <source>
        <dbReference type="SAM" id="MobiDB-lite"/>
    </source>
</evidence>
<keyword evidence="3" id="KW-1185">Reference proteome</keyword>
<dbReference type="EMBL" id="KZ994368">
    <property type="protein sequence ID" value="RKO93112.1"/>
    <property type="molecule type" value="Genomic_DNA"/>
</dbReference>
<sequence length="276" mass="30053">MDEWDTNGRRWTNAKCESGGPALLTILHWPEDSSPGPDAPVHDRSSSSPLPCPPTLANANPSRRRTATQPSPPLPPSPEKTPSSFASSCGPQRTRSRTAPLPPPRPSADLVPARLRDALEAPRGSSQDTEPSTHVSLLDDPPLGTYVRSLAIRLWSDENSPAEVALGKVTYLRVPLPEAACPRVESGLITFRSFQLETLQKEDVMASLLKMFPGIDQLARMGFNTTSPILRTLTAHEPLHLAQEQDVCESAFIVYLHKADRNFEPSASPPAHRDGP</sequence>
<feature type="region of interest" description="Disordered" evidence="1">
    <location>
        <begin position="121"/>
        <end position="140"/>
    </location>
</feature>
<proteinExistence type="predicted"/>
<protein>
    <submittedName>
        <fullName evidence="2">Uncharacterized protein</fullName>
    </submittedName>
</protein>
<reference evidence="3" key="1">
    <citation type="journal article" date="2018" name="Nat. Microbiol.">
        <title>Leveraging single-cell genomics to expand the fungal tree of life.</title>
        <authorList>
            <person name="Ahrendt S.R."/>
            <person name="Quandt C.A."/>
            <person name="Ciobanu D."/>
            <person name="Clum A."/>
            <person name="Salamov A."/>
            <person name="Andreopoulos B."/>
            <person name="Cheng J.F."/>
            <person name="Woyke T."/>
            <person name="Pelin A."/>
            <person name="Henrissat B."/>
            <person name="Reynolds N.K."/>
            <person name="Benny G.L."/>
            <person name="Smith M.E."/>
            <person name="James T.Y."/>
            <person name="Grigoriev I.V."/>
        </authorList>
    </citation>
    <scope>NUCLEOTIDE SEQUENCE [LARGE SCALE GENOMIC DNA]</scope>
</reference>
<dbReference type="Proteomes" id="UP000269721">
    <property type="component" value="Unassembled WGS sequence"/>
</dbReference>
<evidence type="ECO:0000313" key="3">
    <source>
        <dbReference type="Proteomes" id="UP000269721"/>
    </source>
</evidence>
<organism evidence="2 3">
    <name type="scientific">Blyttiomyces helicus</name>
    <dbReference type="NCBI Taxonomy" id="388810"/>
    <lineage>
        <taxon>Eukaryota</taxon>
        <taxon>Fungi</taxon>
        <taxon>Fungi incertae sedis</taxon>
        <taxon>Chytridiomycota</taxon>
        <taxon>Chytridiomycota incertae sedis</taxon>
        <taxon>Chytridiomycetes</taxon>
        <taxon>Chytridiomycetes incertae sedis</taxon>
        <taxon>Blyttiomyces</taxon>
    </lineage>
</organism>
<feature type="region of interest" description="Disordered" evidence="1">
    <location>
        <begin position="27"/>
        <end position="110"/>
    </location>
</feature>